<organism evidence="11 12">
    <name type="scientific">Coptotermes formosanus</name>
    <name type="common">Formosan subterranean termite</name>
    <dbReference type="NCBI Taxonomy" id="36987"/>
    <lineage>
        <taxon>Eukaryota</taxon>
        <taxon>Metazoa</taxon>
        <taxon>Ecdysozoa</taxon>
        <taxon>Arthropoda</taxon>
        <taxon>Hexapoda</taxon>
        <taxon>Insecta</taxon>
        <taxon>Pterygota</taxon>
        <taxon>Neoptera</taxon>
        <taxon>Polyneoptera</taxon>
        <taxon>Dictyoptera</taxon>
        <taxon>Blattodea</taxon>
        <taxon>Blattoidea</taxon>
        <taxon>Termitoidae</taxon>
        <taxon>Rhinotermitidae</taxon>
        <taxon>Coptotermes</taxon>
    </lineage>
</organism>
<name>A0A6L2P8T5_COPFO</name>
<evidence type="ECO:0000256" key="8">
    <source>
        <dbReference type="ARBA" id="ARBA00023049"/>
    </source>
</evidence>
<evidence type="ECO:0000256" key="6">
    <source>
        <dbReference type="ARBA" id="ARBA00022801"/>
    </source>
</evidence>
<dbReference type="OrthoDB" id="6475849at2759"/>
<accession>A0A6L2P8T5</accession>
<dbReference type="InterPro" id="IPR024079">
    <property type="entry name" value="MetalloPept_cat_dom_sf"/>
</dbReference>
<dbReference type="Gene3D" id="3.40.390.10">
    <property type="entry name" value="Collagenase (Catalytic Domain)"/>
    <property type="match status" value="1"/>
</dbReference>
<protein>
    <recommendedName>
        <fullName evidence="13">Peptidase M13 N-terminal domain-containing protein</fullName>
    </recommendedName>
</protein>
<evidence type="ECO:0000259" key="9">
    <source>
        <dbReference type="Pfam" id="PF01431"/>
    </source>
</evidence>
<feature type="domain" description="Peptidase M13 C-terminal" evidence="9">
    <location>
        <begin position="527"/>
        <end position="732"/>
    </location>
</feature>
<dbReference type="PANTHER" id="PTHR11733">
    <property type="entry name" value="ZINC METALLOPROTEASE FAMILY M13 NEPRILYSIN-RELATED"/>
    <property type="match status" value="1"/>
</dbReference>
<dbReference type="CDD" id="cd08662">
    <property type="entry name" value="M13"/>
    <property type="match status" value="1"/>
</dbReference>
<dbReference type="InterPro" id="IPR008753">
    <property type="entry name" value="Peptidase_M13_N"/>
</dbReference>
<evidence type="ECO:0000256" key="5">
    <source>
        <dbReference type="ARBA" id="ARBA00022723"/>
    </source>
</evidence>
<feature type="non-terminal residue" evidence="11">
    <location>
        <position position="1"/>
    </location>
</feature>
<dbReference type="GO" id="GO:0005886">
    <property type="term" value="C:plasma membrane"/>
    <property type="evidence" value="ECO:0007669"/>
    <property type="project" value="UniProtKB-SubCell"/>
</dbReference>
<evidence type="ECO:0008006" key="13">
    <source>
        <dbReference type="Google" id="ProtNLM"/>
    </source>
</evidence>
<dbReference type="AlphaFoldDB" id="A0A6L2P8T5"/>
<dbReference type="GO" id="GO:0004222">
    <property type="term" value="F:metalloendopeptidase activity"/>
    <property type="evidence" value="ECO:0007669"/>
    <property type="project" value="InterPro"/>
</dbReference>
<dbReference type="EMBL" id="BLKM01009892">
    <property type="protein sequence ID" value="GFG28634.1"/>
    <property type="molecule type" value="Genomic_DNA"/>
</dbReference>
<dbReference type="Pfam" id="PF05649">
    <property type="entry name" value="Peptidase_M13_N"/>
    <property type="match status" value="1"/>
</dbReference>
<keyword evidence="4" id="KW-0645">Protease</keyword>
<comment type="caution">
    <text evidence="11">The sequence shown here is derived from an EMBL/GenBank/DDBJ whole genome shotgun (WGS) entry which is preliminary data.</text>
</comment>
<evidence type="ECO:0000313" key="11">
    <source>
        <dbReference type="EMBL" id="GFG28634.1"/>
    </source>
</evidence>
<evidence type="ECO:0000256" key="1">
    <source>
        <dbReference type="ARBA" id="ARBA00001947"/>
    </source>
</evidence>
<keyword evidence="12" id="KW-1185">Reference proteome</keyword>
<evidence type="ECO:0000256" key="3">
    <source>
        <dbReference type="ARBA" id="ARBA00007357"/>
    </source>
</evidence>
<sequence>SFPSLPAALSGSSWLLSGRKTIKNSSDICLTAGCVHTASSILKSMDPAVEPCDDFYKFACGQFVRNTLIPDEKSTVNRFSIVNDQLQEQLRTVIEEPVSPQDRKPFRLVKNLFKACMNKTHIESRGITPLLDILRQLGGWPVLDGDAWKDGKFDWRQSVFDFRSMGYSVDYFMDFSVSTDAKNSTYRSINLDQASLGLSREYLIKGFSEKLVDAYYKYLVDIAVTLGAKRDRAVKEIHESIEFEMKLANLSLPSEERRNVTKLYNAMTVHEMQSTFPTIPWLAYFNNILPEHVHITRDEVIIVAVPSFIKGLEKLIAETPKRCVALKKWSLAIIVCSVQPDSVSLSYRILANYVMSRVAGASVNYLNEELRNRQLQFSTVLSGKTEREARWKECIDTVSGGLSIPVGSLYVRKFFKEDAKTTAMEMVDDIRKEFINILMNVDWMDEKTKQKGLAKAKAMAVHIAYPDELLDDMKLEDFYDKLEVDPNLYLESILNVTKFGMNYSFGRLRTKVNKTEWITHGRPAVVNAFYSSIENSIQFPAGILQGAFFNSERPRYMNYGAIGFVIGHEITHGFDDQGRQFDKDGNLVEWWEPDTKKKYLEKAKCIIEQYGNYTEEETGMHLNGVNTQGENIADNGGIKEAYYAYLRWTERNYVEPSLPGLDYSPRQMFWLSAAQTWCTKYRIQAMRQRITTGVHSLGQFRVLGPLSNMREFSEDFKCPLGSPMNPIHKCQVW</sequence>
<dbReference type="InParanoid" id="A0A6L2P8T5"/>
<evidence type="ECO:0000256" key="7">
    <source>
        <dbReference type="ARBA" id="ARBA00022833"/>
    </source>
</evidence>
<comment type="subcellular location">
    <subcellularLocation>
        <location evidence="2">Cell membrane</location>
        <topology evidence="2">Single-pass type II membrane protein</topology>
    </subcellularLocation>
</comment>
<evidence type="ECO:0000259" key="10">
    <source>
        <dbReference type="Pfam" id="PF05649"/>
    </source>
</evidence>
<keyword evidence="6" id="KW-0378">Hydrolase</keyword>
<dbReference type="GO" id="GO:0046872">
    <property type="term" value="F:metal ion binding"/>
    <property type="evidence" value="ECO:0007669"/>
    <property type="project" value="UniProtKB-KW"/>
</dbReference>
<keyword evidence="5" id="KW-0479">Metal-binding</keyword>
<gene>
    <name evidence="11" type="ORF">Cfor_05670</name>
</gene>
<feature type="domain" description="Peptidase M13 N-terminal" evidence="10">
    <location>
        <begin position="51"/>
        <end position="466"/>
    </location>
</feature>
<dbReference type="SUPFAM" id="SSF55486">
    <property type="entry name" value="Metalloproteases ('zincins'), catalytic domain"/>
    <property type="match status" value="1"/>
</dbReference>
<dbReference type="InterPro" id="IPR000718">
    <property type="entry name" value="Peptidase_M13"/>
</dbReference>
<dbReference type="InterPro" id="IPR042089">
    <property type="entry name" value="Peptidase_M13_dom_2"/>
</dbReference>
<dbReference type="GO" id="GO:0016485">
    <property type="term" value="P:protein processing"/>
    <property type="evidence" value="ECO:0007669"/>
    <property type="project" value="TreeGrafter"/>
</dbReference>
<dbReference type="InterPro" id="IPR018497">
    <property type="entry name" value="Peptidase_M13_C"/>
</dbReference>
<keyword evidence="8" id="KW-0482">Metalloprotease</keyword>
<keyword evidence="7" id="KW-0862">Zinc</keyword>
<comment type="cofactor">
    <cofactor evidence="1">
        <name>Zn(2+)</name>
        <dbReference type="ChEBI" id="CHEBI:29105"/>
    </cofactor>
</comment>
<dbReference type="PROSITE" id="PS51885">
    <property type="entry name" value="NEPRILYSIN"/>
    <property type="match status" value="1"/>
</dbReference>
<dbReference type="Pfam" id="PF01431">
    <property type="entry name" value="Peptidase_M13"/>
    <property type="match status" value="1"/>
</dbReference>
<evidence type="ECO:0000256" key="4">
    <source>
        <dbReference type="ARBA" id="ARBA00022670"/>
    </source>
</evidence>
<dbReference type="Proteomes" id="UP000502823">
    <property type="component" value="Unassembled WGS sequence"/>
</dbReference>
<dbReference type="PANTHER" id="PTHR11733:SF224">
    <property type="entry name" value="NEPRILYSIN-2"/>
    <property type="match status" value="1"/>
</dbReference>
<proteinExistence type="inferred from homology"/>
<dbReference type="Gene3D" id="1.10.1380.10">
    <property type="entry name" value="Neutral endopeptidase , domain2"/>
    <property type="match status" value="1"/>
</dbReference>
<reference evidence="12" key="1">
    <citation type="submission" date="2020-01" db="EMBL/GenBank/DDBJ databases">
        <title>Draft genome sequence of the Termite Coptotermes fromosanus.</title>
        <authorList>
            <person name="Itakura S."/>
            <person name="Yosikawa Y."/>
            <person name="Umezawa K."/>
        </authorList>
    </citation>
    <scope>NUCLEOTIDE SEQUENCE [LARGE SCALE GENOMIC DNA]</scope>
</reference>
<evidence type="ECO:0000256" key="2">
    <source>
        <dbReference type="ARBA" id="ARBA00004401"/>
    </source>
</evidence>
<evidence type="ECO:0000313" key="12">
    <source>
        <dbReference type="Proteomes" id="UP000502823"/>
    </source>
</evidence>
<comment type="similarity">
    <text evidence="3">Belongs to the peptidase M13 family.</text>
</comment>
<dbReference type="PRINTS" id="PR00786">
    <property type="entry name" value="NEPRILYSIN"/>
</dbReference>